<evidence type="ECO:0000256" key="2">
    <source>
        <dbReference type="ARBA" id="ARBA00022614"/>
    </source>
</evidence>
<dbReference type="OMA" id="GAIPANY"/>
<feature type="signal peptide" evidence="5">
    <location>
        <begin position="1"/>
        <end position="27"/>
    </location>
</feature>
<dbReference type="Pfam" id="PF08263">
    <property type="entry name" value="LRRNT_2"/>
    <property type="match status" value="1"/>
</dbReference>
<keyword evidence="9" id="KW-1185">Reference proteome</keyword>
<dbReference type="PaxDb" id="3218-PP1S57_133V6.1"/>
<evidence type="ECO:0000256" key="5">
    <source>
        <dbReference type="SAM" id="SignalP"/>
    </source>
</evidence>
<evidence type="ECO:0000313" key="8">
    <source>
        <dbReference type="EnsemblPlants" id="Pp3c25_12800V3.1"/>
    </source>
</evidence>
<dbReference type="Proteomes" id="UP000006727">
    <property type="component" value="Chromosome 25"/>
</dbReference>
<dbReference type="Pfam" id="PF00560">
    <property type="entry name" value="LRR_1"/>
    <property type="match status" value="1"/>
</dbReference>
<dbReference type="AlphaFoldDB" id="A9S914"/>
<dbReference type="EMBL" id="ABEU02000025">
    <property type="protein sequence ID" value="PNR27737.1"/>
    <property type="molecule type" value="Genomic_DNA"/>
</dbReference>
<evidence type="ECO:0000256" key="4">
    <source>
        <dbReference type="ARBA" id="ARBA00038043"/>
    </source>
</evidence>
<keyword evidence="2" id="KW-0433">Leucine-rich repeat</keyword>
<dbReference type="InterPro" id="IPR032675">
    <property type="entry name" value="LRR_dom_sf"/>
</dbReference>
<organism evidence="7">
    <name type="scientific">Physcomitrium patens</name>
    <name type="common">Spreading-leaved earth moss</name>
    <name type="synonym">Physcomitrella patens</name>
    <dbReference type="NCBI Taxonomy" id="3218"/>
    <lineage>
        <taxon>Eukaryota</taxon>
        <taxon>Viridiplantae</taxon>
        <taxon>Streptophyta</taxon>
        <taxon>Embryophyta</taxon>
        <taxon>Bryophyta</taxon>
        <taxon>Bryophytina</taxon>
        <taxon>Bryopsida</taxon>
        <taxon>Funariidae</taxon>
        <taxon>Funariales</taxon>
        <taxon>Funariaceae</taxon>
        <taxon>Physcomitrium</taxon>
    </lineage>
</organism>
<dbReference type="HOGENOM" id="CLU_000288_18_22_1"/>
<reference evidence="8" key="3">
    <citation type="submission" date="2020-12" db="UniProtKB">
        <authorList>
            <consortium name="EnsemblPlants"/>
        </authorList>
    </citation>
    <scope>IDENTIFICATION</scope>
</reference>
<dbReference type="KEGG" id="ppp:112277224"/>
<proteinExistence type="inferred from homology"/>
<sequence>MGTSPTLTQVVLQVAICFTLNFKVSSAAAICNAGDKSALLRFKDQLVDNAKVLDPWKSTTNCCTWPGITCDSRGRVTVLNLLDVFAFPNASPDTKLKIKPGVKGAGSSLGDLKALRELEFRNVRFGFVHPIPAQLGGLPALVSLHLIGTQFVGAIPTDLGRLTRLNHLILEGNRFSSGIPDSFGNLKELTSIQLPNNGLKTIGSERITLLKKLQSFDLTGNLLSGPIPQWLGKLTLSDYIQLGQNGFTGPIPGELCSIRGLKRIIIFDTKVSGPIPPKIGNCATLTELVLFDNQITGSLPVELAKLRNLQRISVKRNRMAGTLPPQIGDLPMLKEFDIGNNKFSGAIPANYGPFEEDELSTDFSGNQLTGPIPRPLSNLRVRVFQPGNPGLCGKPLPACK</sequence>
<dbReference type="EnsemblPlants" id="Pp3c25_12800V3.1">
    <property type="protein sequence ID" value="Pp3c25_12800V3.1"/>
    <property type="gene ID" value="Pp3c25_12800"/>
</dbReference>
<comment type="subcellular location">
    <subcellularLocation>
        <location evidence="1">Cell envelope</location>
    </subcellularLocation>
</comment>
<gene>
    <name evidence="8" type="primary">LOC112277224</name>
    <name evidence="7" type="ORF">PHYPA_029889</name>
</gene>
<dbReference type="eggNOG" id="KOG0619">
    <property type="taxonomic scope" value="Eukaryota"/>
</dbReference>
<dbReference type="GeneID" id="112277224"/>
<dbReference type="SMR" id="A9S914"/>
<accession>A9S914</accession>
<evidence type="ECO:0000313" key="7">
    <source>
        <dbReference type="EMBL" id="PNR27737.1"/>
    </source>
</evidence>
<dbReference type="PANTHER" id="PTHR48059:SF30">
    <property type="entry name" value="OS06G0587000 PROTEIN"/>
    <property type="match status" value="1"/>
</dbReference>
<dbReference type="Gramene" id="Pp3c25_12800V3.1">
    <property type="protein sequence ID" value="Pp3c25_12800V3.1"/>
    <property type="gene ID" value="Pp3c25_12800"/>
</dbReference>
<dbReference type="InterPro" id="IPR013210">
    <property type="entry name" value="LRR_N_plant-typ"/>
</dbReference>
<keyword evidence="5" id="KW-0732">Signal</keyword>
<evidence type="ECO:0000259" key="6">
    <source>
        <dbReference type="Pfam" id="PF08263"/>
    </source>
</evidence>
<evidence type="ECO:0000313" key="9">
    <source>
        <dbReference type="Proteomes" id="UP000006727"/>
    </source>
</evidence>
<name>A9S914_PHYPA</name>
<feature type="domain" description="Leucine-rich repeat-containing N-terminal plant-type" evidence="6">
    <location>
        <begin position="33"/>
        <end position="71"/>
    </location>
</feature>
<dbReference type="InterPro" id="IPR001611">
    <property type="entry name" value="Leu-rich_rpt"/>
</dbReference>
<dbReference type="GO" id="GO:0038023">
    <property type="term" value="F:signaling receptor activity"/>
    <property type="evidence" value="ECO:0000318"/>
    <property type="project" value="GO_Central"/>
</dbReference>
<keyword evidence="3" id="KW-0677">Repeat</keyword>
<dbReference type="STRING" id="3218.A9S914"/>
<dbReference type="OrthoDB" id="676979at2759"/>
<evidence type="ECO:0000256" key="1">
    <source>
        <dbReference type="ARBA" id="ARBA00004196"/>
    </source>
</evidence>
<dbReference type="SUPFAM" id="SSF52058">
    <property type="entry name" value="L domain-like"/>
    <property type="match status" value="1"/>
</dbReference>
<protein>
    <recommendedName>
        <fullName evidence="6">Leucine-rich repeat-containing N-terminal plant-type domain-containing protein</fullName>
    </recommendedName>
</protein>
<dbReference type="RefSeq" id="XP_024365082.1">
    <property type="nucleotide sequence ID" value="XM_024509314.2"/>
</dbReference>
<dbReference type="Pfam" id="PF13855">
    <property type="entry name" value="LRR_8"/>
    <property type="match status" value="1"/>
</dbReference>
<dbReference type="PANTHER" id="PTHR48059">
    <property type="entry name" value="POLYGALACTURONASE INHIBITOR 1"/>
    <property type="match status" value="1"/>
</dbReference>
<comment type="similarity">
    <text evidence="4">Belongs to the polygalacturonase-inhibiting protein family.</text>
</comment>
<reference evidence="7 9" key="1">
    <citation type="journal article" date="2008" name="Science">
        <title>The Physcomitrella genome reveals evolutionary insights into the conquest of land by plants.</title>
        <authorList>
            <person name="Rensing S."/>
            <person name="Lang D."/>
            <person name="Zimmer A."/>
            <person name="Terry A."/>
            <person name="Salamov A."/>
            <person name="Shapiro H."/>
            <person name="Nishiyama T."/>
            <person name="Perroud P.-F."/>
            <person name="Lindquist E."/>
            <person name="Kamisugi Y."/>
            <person name="Tanahashi T."/>
            <person name="Sakakibara K."/>
            <person name="Fujita T."/>
            <person name="Oishi K."/>
            <person name="Shin-I T."/>
            <person name="Kuroki Y."/>
            <person name="Toyoda A."/>
            <person name="Suzuki Y."/>
            <person name="Hashimoto A."/>
            <person name="Yamaguchi K."/>
            <person name="Sugano A."/>
            <person name="Kohara Y."/>
            <person name="Fujiyama A."/>
            <person name="Anterola A."/>
            <person name="Aoki S."/>
            <person name="Ashton N."/>
            <person name="Barbazuk W.B."/>
            <person name="Barker E."/>
            <person name="Bennetzen J."/>
            <person name="Bezanilla M."/>
            <person name="Blankenship R."/>
            <person name="Cho S.H."/>
            <person name="Dutcher S."/>
            <person name="Estelle M."/>
            <person name="Fawcett J.A."/>
            <person name="Gundlach H."/>
            <person name="Hanada K."/>
            <person name="Heyl A."/>
            <person name="Hicks K.A."/>
            <person name="Hugh J."/>
            <person name="Lohr M."/>
            <person name="Mayer K."/>
            <person name="Melkozernov A."/>
            <person name="Murata T."/>
            <person name="Nelson D."/>
            <person name="Pils B."/>
            <person name="Prigge M."/>
            <person name="Reiss B."/>
            <person name="Renner T."/>
            <person name="Rombauts S."/>
            <person name="Rushton P."/>
            <person name="Sanderfoot A."/>
            <person name="Schween G."/>
            <person name="Shiu S.-H."/>
            <person name="Stueber K."/>
            <person name="Theodoulou F.L."/>
            <person name="Tu H."/>
            <person name="Van de Peer Y."/>
            <person name="Verrier P.J."/>
            <person name="Waters E."/>
            <person name="Wood A."/>
            <person name="Yang L."/>
            <person name="Cove D."/>
            <person name="Cuming A."/>
            <person name="Hasebe M."/>
            <person name="Lucas S."/>
            <person name="Mishler D.B."/>
            <person name="Reski R."/>
            <person name="Grigoriev I."/>
            <person name="Quatrano R.S."/>
            <person name="Boore J.L."/>
        </authorList>
    </citation>
    <scope>NUCLEOTIDE SEQUENCE [LARGE SCALE GENOMIC DNA]</scope>
    <source>
        <strain evidence="8 9">cv. Gransden 2004</strain>
    </source>
</reference>
<dbReference type="InterPro" id="IPR051848">
    <property type="entry name" value="PGIP"/>
</dbReference>
<dbReference type="EnsemblPlants" id="Pp3c25_12800V3.2">
    <property type="protein sequence ID" value="Pp3c25_12800V3.2"/>
    <property type="gene ID" value="Pp3c25_12800"/>
</dbReference>
<dbReference type="Gene3D" id="3.80.10.10">
    <property type="entry name" value="Ribonuclease Inhibitor"/>
    <property type="match status" value="2"/>
</dbReference>
<dbReference type="FunFam" id="3.80.10.10:FF:000383">
    <property type="entry name" value="Leucine-rich repeat receptor protein kinase EMS1"/>
    <property type="match status" value="1"/>
</dbReference>
<feature type="chain" id="PRO_5014297843" description="Leucine-rich repeat-containing N-terminal plant-type domain-containing protein" evidence="5">
    <location>
        <begin position="28"/>
        <end position="400"/>
    </location>
</feature>
<dbReference type="GO" id="GO:0005886">
    <property type="term" value="C:plasma membrane"/>
    <property type="evidence" value="ECO:0000318"/>
    <property type="project" value="GO_Central"/>
</dbReference>
<dbReference type="Gramene" id="Pp3c25_12800V3.2">
    <property type="protein sequence ID" value="Pp3c25_12800V3.2"/>
    <property type="gene ID" value="Pp3c25_12800"/>
</dbReference>
<evidence type="ECO:0000256" key="3">
    <source>
        <dbReference type="ARBA" id="ARBA00022737"/>
    </source>
</evidence>
<reference evidence="7 9" key="2">
    <citation type="journal article" date="2018" name="Plant J.">
        <title>The Physcomitrella patens chromosome-scale assembly reveals moss genome structure and evolution.</title>
        <authorList>
            <person name="Lang D."/>
            <person name="Ullrich K.K."/>
            <person name="Murat F."/>
            <person name="Fuchs J."/>
            <person name="Jenkins J."/>
            <person name="Haas F.B."/>
            <person name="Piednoel M."/>
            <person name="Gundlach H."/>
            <person name="Van Bel M."/>
            <person name="Meyberg R."/>
            <person name="Vives C."/>
            <person name="Morata J."/>
            <person name="Symeonidi A."/>
            <person name="Hiss M."/>
            <person name="Muchero W."/>
            <person name="Kamisugi Y."/>
            <person name="Saleh O."/>
            <person name="Blanc G."/>
            <person name="Decker E.L."/>
            <person name="van Gessel N."/>
            <person name="Grimwood J."/>
            <person name="Hayes R.D."/>
            <person name="Graham S.W."/>
            <person name="Gunter L.E."/>
            <person name="McDaniel S.F."/>
            <person name="Hoernstein S.N.W."/>
            <person name="Larsson A."/>
            <person name="Li F.W."/>
            <person name="Perroud P.F."/>
            <person name="Phillips J."/>
            <person name="Ranjan P."/>
            <person name="Rokshar D.S."/>
            <person name="Rothfels C.J."/>
            <person name="Schneider L."/>
            <person name="Shu S."/>
            <person name="Stevenson D.W."/>
            <person name="Thummler F."/>
            <person name="Tillich M."/>
            <person name="Villarreal Aguilar J.C."/>
            <person name="Widiez T."/>
            <person name="Wong G.K."/>
            <person name="Wymore A."/>
            <person name="Zhang Y."/>
            <person name="Zimmer A.D."/>
            <person name="Quatrano R.S."/>
            <person name="Mayer K.F.X."/>
            <person name="Goodstein D."/>
            <person name="Casacuberta J.M."/>
            <person name="Vandepoele K."/>
            <person name="Reski R."/>
            <person name="Cuming A.C."/>
            <person name="Tuskan G.A."/>
            <person name="Maumus F."/>
            <person name="Salse J."/>
            <person name="Schmutz J."/>
            <person name="Rensing S.A."/>
        </authorList>
    </citation>
    <scope>NUCLEOTIDE SEQUENCE [LARGE SCALE GENOMIC DNA]</scope>
    <source>
        <strain evidence="8 9">cv. Gransden 2004</strain>
    </source>
</reference>